<dbReference type="GO" id="GO:0140358">
    <property type="term" value="F:P-type transmembrane transporter activity"/>
    <property type="evidence" value="ECO:0007669"/>
    <property type="project" value="InterPro"/>
</dbReference>
<evidence type="ECO:0000313" key="9">
    <source>
        <dbReference type="Proteomes" id="UP000237271"/>
    </source>
</evidence>
<dbReference type="PANTHER" id="PTHR45630">
    <property type="entry name" value="CATION-TRANSPORTING ATPASE-RELATED"/>
    <property type="match status" value="1"/>
</dbReference>
<dbReference type="SUPFAM" id="SSF81660">
    <property type="entry name" value="Metal cation-transporting ATPase, ATP-binding domain N"/>
    <property type="match status" value="1"/>
</dbReference>
<evidence type="ECO:0000256" key="4">
    <source>
        <dbReference type="ARBA" id="ARBA00022741"/>
    </source>
</evidence>
<comment type="caution">
    <text evidence="8">The sequence shown here is derived from an EMBL/GenBank/DDBJ whole genome shotgun (WGS) entry which is preliminary data.</text>
</comment>
<dbReference type="AlphaFoldDB" id="A0A2P4X756"/>
<keyword evidence="7" id="KW-1278">Translocase</keyword>
<accession>A0A2P4X756</accession>
<dbReference type="GO" id="GO:0016020">
    <property type="term" value="C:membrane"/>
    <property type="evidence" value="ECO:0007669"/>
    <property type="project" value="UniProtKB-SubCell"/>
</dbReference>
<keyword evidence="2" id="KW-0597">Phosphoprotein</keyword>
<evidence type="ECO:0000256" key="5">
    <source>
        <dbReference type="ARBA" id="ARBA00022840"/>
    </source>
</evidence>
<dbReference type="SUPFAM" id="SSF56784">
    <property type="entry name" value="HAD-like"/>
    <property type="match status" value="1"/>
</dbReference>
<dbReference type="InterPro" id="IPR023214">
    <property type="entry name" value="HAD_sf"/>
</dbReference>
<evidence type="ECO:0000313" key="8">
    <source>
        <dbReference type="EMBL" id="POM61362.1"/>
    </source>
</evidence>
<dbReference type="GO" id="GO:0046872">
    <property type="term" value="F:metal ion binding"/>
    <property type="evidence" value="ECO:0007669"/>
    <property type="project" value="UniProtKB-KW"/>
</dbReference>
<dbReference type="InterPro" id="IPR036412">
    <property type="entry name" value="HAD-like_sf"/>
</dbReference>
<evidence type="ECO:0000256" key="7">
    <source>
        <dbReference type="ARBA" id="ARBA00022967"/>
    </source>
</evidence>
<evidence type="ECO:0000256" key="2">
    <source>
        <dbReference type="ARBA" id="ARBA00022553"/>
    </source>
</evidence>
<keyword evidence="3" id="KW-0479">Metal-binding</keyword>
<dbReference type="InterPro" id="IPR006544">
    <property type="entry name" value="P-type_TPase_V"/>
</dbReference>
<keyword evidence="5" id="KW-0067">ATP-binding</keyword>
<dbReference type="PANTHER" id="PTHR45630:SF8">
    <property type="entry name" value="CATION-TRANSPORTING ATPASE"/>
    <property type="match status" value="1"/>
</dbReference>
<dbReference type="Gene3D" id="3.40.50.1000">
    <property type="entry name" value="HAD superfamily/HAD-like"/>
    <property type="match status" value="1"/>
</dbReference>
<dbReference type="GO" id="GO:0005524">
    <property type="term" value="F:ATP binding"/>
    <property type="evidence" value="ECO:0007669"/>
    <property type="project" value="UniProtKB-KW"/>
</dbReference>
<comment type="subcellular location">
    <subcellularLocation>
        <location evidence="1">Membrane</location>
        <topology evidence="1">Multi-pass membrane protein</topology>
    </subcellularLocation>
</comment>
<protein>
    <submittedName>
        <fullName evidence="8">P-type ATPase (P-ATPase) Superfamily</fullName>
    </submittedName>
</protein>
<reference evidence="8 9" key="1">
    <citation type="journal article" date="2017" name="Genome Biol. Evol.">
        <title>Phytophthora megakarya and P. palmivora, closely related causal agents of cacao black pod rot, underwent increases in genome sizes and gene numbers by different mechanisms.</title>
        <authorList>
            <person name="Ali S.S."/>
            <person name="Shao J."/>
            <person name="Lary D.J."/>
            <person name="Kronmiller B."/>
            <person name="Shen D."/>
            <person name="Strem M.D."/>
            <person name="Amoako-Attah I."/>
            <person name="Akrofi A.Y."/>
            <person name="Begoude B.A."/>
            <person name="Ten Hoopen G.M."/>
            <person name="Coulibaly K."/>
            <person name="Kebe B.I."/>
            <person name="Melnick R.L."/>
            <person name="Guiltinan M.J."/>
            <person name="Tyler B.M."/>
            <person name="Meinhardt L.W."/>
            <person name="Bailey B.A."/>
        </authorList>
    </citation>
    <scope>NUCLEOTIDE SEQUENCE [LARGE SCALE GENOMIC DNA]</scope>
    <source>
        <strain evidence="9">sbr112.9</strain>
    </source>
</reference>
<keyword evidence="6" id="KW-0460">Magnesium</keyword>
<dbReference type="GO" id="GO:0019829">
    <property type="term" value="F:ATPase-coupled monoatomic cation transmembrane transporter activity"/>
    <property type="evidence" value="ECO:0007669"/>
    <property type="project" value="TreeGrafter"/>
</dbReference>
<evidence type="ECO:0000256" key="1">
    <source>
        <dbReference type="ARBA" id="ARBA00004141"/>
    </source>
</evidence>
<sequence length="226" mass="25115">MFKVSHYTIEDFHDSSSDGYVAVATSDNTVKKYGIIKRFPFDATCQRSSAVVEEIATGKRFIFVKGSPEAVSAISTTTPPDLKHKTLSYSADGYYCIGFGVKELNPSIPIDFNSREQVENGVEFEGLALFKNELKPETKNMIEELYIADIDIRIITGDNALTAIHVCRELEMKMKNKVAIVDVDEHTGSTVFVSVDDVKKSDVVEWTSFDASNMDVVLAEYDLAIT</sequence>
<evidence type="ECO:0000256" key="6">
    <source>
        <dbReference type="ARBA" id="ARBA00022842"/>
    </source>
</evidence>
<name>A0A2P4X756_9STRA</name>
<evidence type="ECO:0000256" key="3">
    <source>
        <dbReference type="ARBA" id="ARBA00022723"/>
    </source>
</evidence>
<keyword evidence="9" id="KW-1185">Reference proteome</keyword>
<dbReference type="OrthoDB" id="48943at2759"/>
<dbReference type="Pfam" id="PF13246">
    <property type="entry name" value="Cation_ATPase"/>
    <property type="match status" value="1"/>
</dbReference>
<dbReference type="Gene3D" id="3.40.1110.10">
    <property type="entry name" value="Calcium-transporting ATPase, cytoplasmic domain N"/>
    <property type="match status" value="1"/>
</dbReference>
<dbReference type="Proteomes" id="UP000237271">
    <property type="component" value="Unassembled WGS sequence"/>
</dbReference>
<proteinExistence type="predicted"/>
<dbReference type="InterPro" id="IPR023299">
    <property type="entry name" value="ATPase_P-typ_cyto_dom_N"/>
</dbReference>
<organism evidence="8 9">
    <name type="scientific">Phytophthora palmivora</name>
    <dbReference type="NCBI Taxonomy" id="4796"/>
    <lineage>
        <taxon>Eukaryota</taxon>
        <taxon>Sar</taxon>
        <taxon>Stramenopiles</taxon>
        <taxon>Oomycota</taxon>
        <taxon>Peronosporomycetes</taxon>
        <taxon>Peronosporales</taxon>
        <taxon>Peronosporaceae</taxon>
        <taxon>Phytophthora</taxon>
    </lineage>
</organism>
<keyword evidence="4" id="KW-0547">Nucleotide-binding</keyword>
<gene>
    <name evidence="8" type="ORF">PHPALM_29633</name>
</gene>
<feature type="non-terminal residue" evidence="8">
    <location>
        <position position="226"/>
    </location>
</feature>
<dbReference type="EMBL" id="NCKW01016052">
    <property type="protein sequence ID" value="POM61362.1"/>
    <property type="molecule type" value="Genomic_DNA"/>
</dbReference>